<dbReference type="AlphaFoldDB" id="A0A7J5U019"/>
<dbReference type="Proteomes" id="UP000488299">
    <property type="component" value="Unassembled WGS sequence"/>
</dbReference>
<evidence type="ECO:0000313" key="2">
    <source>
        <dbReference type="Proteomes" id="UP000488299"/>
    </source>
</evidence>
<proteinExistence type="predicted"/>
<protein>
    <submittedName>
        <fullName evidence="1">Uncharacterized protein</fullName>
    </submittedName>
</protein>
<dbReference type="EMBL" id="WELI01000003">
    <property type="protein sequence ID" value="KAB7731088.1"/>
    <property type="molecule type" value="Genomic_DNA"/>
</dbReference>
<organism evidence="1 2">
    <name type="scientific">Rudanella paleaurantiibacter</name>
    <dbReference type="NCBI Taxonomy" id="2614655"/>
    <lineage>
        <taxon>Bacteria</taxon>
        <taxon>Pseudomonadati</taxon>
        <taxon>Bacteroidota</taxon>
        <taxon>Cytophagia</taxon>
        <taxon>Cytophagales</taxon>
        <taxon>Cytophagaceae</taxon>
        <taxon>Rudanella</taxon>
    </lineage>
</organism>
<comment type="caution">
    <text evidence="1">The sequence shown here is derived from an EMBL/GenBank/DDBJ whole genome shotgun (WGS) entry which is preliminary data.</text>
</comment>
<reference evidence="1 2" key="1">
    <citation type="submission" date="2019-10" db="EMBL/GenBank/DDBJ databases">
        <title>Rudanella paleaurantiibacter sp. nov., isolated from sludge.</title>
        <authorList>
            <person name="Xu S.Q."/>
        </authorList>
    </citation>
    <scope>NUCLEOTIDE SEQUENCE [LARGE SCALE GENOMIC DNA]</scope>
    <source>
        <strain evidence="1 2">HX-22-17</strain>
    </source>
</reference>
<evidence type="ECO:0000313" key="1">
    <source>
        <dbReference type="EMBL" id="KAB7731088.1"/>
    </source>
</evidence>
<dbReference type="RefSeq" id="WP_152124074.1">
    <property type="nucleotide sequence ID" value="NZ_WELI01000003.1"/>
</dbReference>
<sequence length="675" mass="75410">MIQDGLYLNDQWVSPFENFALTFQGNDLTKPESQQTSYSSAIKLPDTVNVRAVTQSAEQPNSGSEMPYQLTPAHVVSNGEIMLRGNFRFTDFQQGWNGTLSEAKQQLLTRLKRPLRSLHLSDYDFPWSLDYINSRATAKQGVCFPFVDYGTLSSTEQPSDTLNPAVYVHSLVASMLHEEGYKLTGSLPADELYKRLALPFVEDKPTNVDPDFVEARRARVTCPTGIVAPPRSAGKSITLPFSVVDQPLEGFGQGRLNLYDPVSFSYVVDTAMRVKVTCFQQFQIKIDFGAVEAKLQLEKNGKVVAEEYWSEAGPFNNLLLRVQTIELKTSVSCQAGDRLRLRLVLQRRTRVAQWEGIIFFGAMQSIAGYEPDNALTFGDLWPVGRNLPDMDCLDLLKAVALLTCSTITVDDSRKQVQFTRISEVISNTADALDWTDRICVTPNEPAEITPALEPYGATNYLRWKECEGVDKGYGDGMIEAKSPAVDSVDLFTLPFAASMESPVEISGYGKPLRIETRTVTGSGENRAVNLKSTQPRLIIVEPAHNYTINTSILTDTGTIEKKPVTLMACWFDRRPQLAVTLLNNLSLNFADTATSNGLISRYFVGLRRVLRRPREVSISAKLTPADVAQLDFSRPVLLRSTKIDGLDFTQCYYYLNKVERYRADGLCRLSLVSFF</sequence>
<accession>A0A7J5U019</accession>
<gene>
    <name evidence="1" type="ORF">F5984_09750</name>
</gene>
<keyword evidence="2" id="KW-1185">Reference proteome</keyword>
<name>A0A7J5U019_9BACT</name>